<reference evidence="1" key="1">
    <citation type="journal article" date="2023" name="IMA Fungus">
        <title>Comparative genomic study of the Penicillium genus elucidates a diverse pangenome and 15 lateral gene transfer events.</title>
        <authorList>
            <person name="Petersen C."/>
            <person name="Sorensen T."/>
            <person name="Nielsen M.R."/>
            <person name="Sondergaard T.E."/>
            <person name="Sorensen J.L."/>
            <person name="Fitzpatrick D.A."/>
            <person name="Frisvad J.C."/>
            <person name="Nielsen K.L."/>
        </authorList>
    </citation>
    <scope>NUCLEOTIDE SEQUENCE</scope>
    <source>
        <strain evidence="1">IBT 15450</strain>
    </source>
</reference>
<keyword evidence="2" id="KW-1185">Reference proteome</keyword>
<reference evidence="1" key="2">
    <citation type="submission" date="2023-01" db="EMBL/GenBank/DDBJ databases">
        <authorList>
            <person name="Petersen C."/>
        </authorList>
    </citation>
    <scope>NUCLEOTIDE SEQUENCE</scope>
    <source>
        <strain evidence="1">IBT 15450</strain>
    </source>
</reference>
<name>A0AAD6I2Z6_PENCN</name>
<accession>A0AAD6I2Z6</accession>
<dbReference type="EMBL" id="JAQJZL010000015">
    <property type="protein sequence ID" value="KAJ6027517.1"/>
    <property type="molecule type" value="Genomic_DNA"/>
</dbReference>
<evidence type="ECO:0000313" key="1">
    <source>
        <dbReference type="EMBL" id="KAJ6027517.1"/>
    </source>
</evidence>
<comment type="caution">
    <text evidence="1">The sequence shown here is derived from an EMBL/GenBank/DDBJ whole genome shotgun (WGS) entry which is preliminary data.</text>
</comment>
<proteinExistence type="predicted"/>
<sequence>MSIELCRRLNHNPTFEELLACSQALVLIQCILVLNEDGNTGPYSEAISTMLAGVAGKLWQQAPIQFPQALSHRHAWLLAESVAVQLSCALCYKALIR</sequence>
<evidence type="ECO:0000313" key="2">
    <source>
        <dbReference type="Proteomes" id="UP001219568"/>
    </source>
</evidence>
<gene>
    <name evidence="1" type="ORF">N7460_012334</name>
</gene>
<protein>
    <submittedName>
        <fullName evidence="1">Uncharacterized protein</fullName>
    </submittedName>
</protein>
<dbReference type="Proteomes" id="UP001219568">
    <property type="component" value="Unassembled WGS sequence"/>
</dbReference>
<dbReference type="AlphaFoldDB" id="A0AAD6I2Z6"/>
<organism evidence="1 2">
    <name type="scientific">Penicillium canescens</name>
    <dbReference type="NCBI Taxonomy" id="5083"/>
    <lineage>
        <taxon>Eukaryota</taxon>
        <taxon>Fungi</taxon>
        <taxon>Dikarya</taxon>
        <taxon>Ascomycota</taxon>
        <taxon>Pezizomycotina</taxon>
        <taxon>Eurotiomycetes</taxon>
        <taxon>Eurotiomycetidae</taxon>
        <taxon>Eurotiales</taxon>
        <taxon>Aspergillaceae</taxon>
        <taxon>Penicillium</taxon>
    </lineage>
</organism>